<dbReference type="InterPro" id="IPR006439">
    <property type="entry name" value="HAD-SF_hydro_IA"/>
</dbReference>
<dbReference type="PANTHER" id="PTHR43611:SF3">
    <property type="entry name" value="FLAVIN MONONUCLEOTIDE HYDROLASE 1, CHLOROPLATIC"/>
    <property type="match status" value="1"/>
</dbReference>
<name>A0AA37HAP3_9HYPH</name>
<evidence type="ECO:0000313" key="1">
    <source>
        <dbReference type="EMBL" id="GJD62446.1"/>
    </source>
</evidence>
<dbReference type="InterPro" id="IPR023214">
    <property type="entry name" value="HAD_sf"/>
</dbReference>
<dbReference type="InterPro" id="IPR036412">
    <property type="entry name" value="HAD-like_sf"/>
</dbReference>
<reference evidence="1" key="1">
    <citation type="journal article" date="2016" name="Front. Microbiol.">
        <title>Genome Sequence of the Piezophilic, Mesophilic Sulfate-Reducing Bacterium Desulfovibrio indicus J2T.</title>
        <authorList>
            <person name="Cao J."/>
            <person name="Maignien L."/>
            <person name="Shao Z."/>
            <person name="Alain K."/>
            <person name="Jebbar M."/>
        </authorList>
    </citation>
    <scope>NUCLEOTIDE SEQUENCE</scope>
    <source>
        <strain evidence="1">JCM 32048</strain>
    </source>
</reference>
<dbReference type="Gene3D" id="1.10.150.240">
    <property type="entry name" value="Putative phosphatase, domain 2"/>
    <property type="match status" value="1"/>
</dbReference>
<dbReference type="AlphaFoldDB" id="A0AA37HAP3"/>
<dbReference type="CDD" id="cd02603">
    <property type="entry name" value="HAD_sEH-N_like"/>
    <property type="match status" value="1"/>
</dbReference>
<dbReference type="Gene3D" id="3.40.50.1000">
    <property type="entry name" value="HAD superfamily/HAD-like"/>
    <property type="match status" value="1"/>
</dbReference>
<accession>A0AA37HAP3</accession>
<dbReference type="Pfam" id="PF00702">
    <property type="entry name" value="Hydrolase"/>
    <property type="match status" value="1"/>
</dbReference>
<dbReference type="EMBL" id="BPQJ01000010">
    <property type="protein sequence ID" value="GJD62446.1"/>
    <property type="molecule type" value="Genomic_DNA"/>
</dbReference>
<keyword evidence="2" id="KW-1185">Reference proteome</keyword>
<evidence type="ECO:0000313" key="2">
    <source>
        <dbReference type="Proteomes" id="UP001055286"/>
    </source>
</evidence>
<dbReference type="InterPro" id="IPR023198">
    <property type="entry name" value="PGP-like_dom2"/>
</dbReference>
<organism evidence="1 2">
    <name type="scientific">Methylobacterium frigidaeris</name>
    <dbReference type="NCBI Taxonomy" id="2038277"/>
    <lineage>
        <taxon>Bacteria</taxon>
        <taxon>Pseudomonadati</taxon>
        <taxon>Pseudomonadota</taxon>
        <taxon>Alphaproteobacteria</taxon>
        <taxon>Hyphomicrobiales</taxon>
        <taxon>Methylobacteriaceae</taxon>
        <taxon>Methylobacterium</taxon>
    </lineage>
</organism>
<dbReference type="Proteomes" id="UP001055286">
    <property type="component" value="Unassembled WGS sequence"/>
</dbReference>
<reference evidence="1" key="2">
    <citation type="submission" date="2021-08" db="EMBL/GenBank/DDBJ databases">
        <authorList>
            <person name="Tani A."/>
            <person name="Ola A."/>
            <person name="Ogura Y."/>
            <person name="Katsura K."/>
            <person name="Hayashi T."/>
        </authorList>
    </citation>
    <scope>NUCLEOTIDE SEQUENCE</scope>
    <source>
        <strain evidence="1">JCM 32048</strain>
    </source>
</reference>
<sequence length="228" mass="25013">MSPADRAERPSVSVALAQEASASMVADIELVLFDLDNVLYHYDRRRRVEYLSKITGIPADDIYAAIWDGGLEFQGDSGALAPRAYLRAFGDRIGYPISLTEWLDARRASVAPNDQMLALVERLRASKDVAVLTNNSELLTDHIDVICPELRPLFGDRIYASASFRAAKPDVACYQRCLAGLAVEPSAVLFIDDLPENVAGARAAGLHAHHFTSVDRLLRDLATRGMDV</sequence>
<gene>
    <name evidence="1" type="ORF">MPEAHAMD_2599</name>
</gene>
<dbReference type="SFLD" id="SFLDS00003">
    <property type="entry name" value="Haloacid_Dehalogenase"/>
    <property type="match status" value="1"/>
</dbReference>
<protein>
    <submittedName>
        <fullName evidence="1">Phosphatase</fullName>
    </submittedName>
</protein>
<dbReference type="SUPFAM" id="SSF56784">
    <property type="entry name" value="HAD-like"/>
    <property type="match status" value="1"/>
</dbReference>
<dbReference type="PANTHER" id="PTHR43611">
    <property type="entry name" value="ALPHA-D-GLUCOSE 1-PHOSPHATE PHOSPHATASE"/>
    <property type="match status" value="1"/>
</dbReference>
<proteinExistence type="predicted"/>
<comment type="caution">
    <text evidence="1">The sequence shown here is derived from an EMBL/GenBank/DDBJ whole genome shotgun (WGS) entry which is preliminary data.</text>
</comment>
<dbReference type="NCBIfam" id="TIGR01509">
    <property type="entry name" value="HAD-SF-IA-v3"/>
    <property type="match status" value="1"/>
</dbReference>
<dbReference type="SFLD" id="SFLDG01129">
    <property type="entry name" value="C1.5:_HAD__Beta-PGM__Phosphata"/>
    <property type="match status" value="1"/>
</dbReference>